<reference evidence="1" key="1">
    <citation type="journal article" date="2014" name="Front. Microbiol.">
        <title>High frequency of phylogenetically diverse reductive dehalogenase-homologous genes in deep subseafloor sedimentary metagenomes.</title>
        <authorList>
            <person name="Kawai M."/>
            <person name="Futagami T."/>
            <person name="Toyoda A."/>
            <person name="Takaki Y."/>
            <person name="Nishi S."/>
            <person name="Hori S."/>
            <person name="Arai W."/>
            <person name="Tsubouchi T."/>
            <person name="Morono Y."/>
            <person name="Uchiyama I."/>
            <person name="Ito T."/>
            <person name="Fujiyama A."/>
            <person name="Inagaki F."/>
            <person name="Takami H."/>
        </authorList>
    </citation>
    <scope>NUCLEOTIDE SEQUENCE</scope>
    <source>
        <strain evidence="1">Expedition CK06-06</strain>
    </source>
</reference>
<sequence>QTFKIEGQEQLFRAFYLSAPAVLFEATFDSLQSQVNEAAIGTFQGWECETDNGIVKWRIDPENVNQVWHLSFLNEDSYEKEVTVEVTKVWSEQNYQDWM</sequence>
<accession>X0V0T4</accession>
<feature type="non-terminal residue" evidence="1">
    <location>
        <position position="1"/>
    </location>
</feature>
<comment type="caution">
    <text evidence="1">The sequence shown here is derived from an EMBL/GenBank/DDBJ whole genome shotgun (WGS) entry which is preliminary data.</text>
</comment>
<gene>
    <name evidence="1" type="ORF">S01H1_41165</name>
</gene>
<dbReference type="AlphaFoldDB" id="X0V0T4"/>
<evidence type="ECO:0000313" key="1">
    <source>
        <dbReference type="EMBL" id="GAG11700.1"/>
    </source>
</evidence>
<proteinExistence type="predicted"/>
<protein>
    <submittedName>
        <fullName evidence="1">Uncharacterized protein</fullName>
    </submittedName>
</protein>
<organism evidence="1">
    <name type="scientific">marine sediment metagenome</name>
    <dbReference type="NCBI Taxonomy" id="412755"/>
    <lineage>
        <taxon>unclassified sequences</taxon>
        <taxon>metagenomes</taxon>
        <taxon>ecological metagenomes</taxon>
    </lineage>
</organism>
<name>X0V0T4_9ZZZZ</name>
<dbReference type="EMBL" id="BARS01026095">
    <property type="protein sequence ID" value="GAG11700.1"/>
    <property type="molecule type" value="Genomic_DNA"/>
</dbReference>